<evidence type="ECO:0000256" key="1">
    <source>
        <dbReference type="ARBA" id="ARBA00011900"/>
    </source>
</evidence>
<evidence type="ECO:0000256" key="4">
    <source>
        <dbReference type="ARBA" id="ARBA00022691"/>
    </source>
</evidence>
<dbReference type="CDD" id="cd02440">
    <property type="entry name" value="AdoMet_MTases"/>
    <property type="match status" value="1"/>
</dbReference>
<dbReference type="SUPFAM" id="SSF53335">
    <property type="entry name" value="S-adenosyl-L-methionine-dependent methyltransferases"/>
    <property type="match status" value="1"/>
</dbReference>
<dbReference type="InterPro" id="IPR050953">
    <property type="entry name" value="N4_N6_ade-DNA_methylase"/>
</dbReference>
<organism evidence="7 8">
    <name type="scientific">Flavobacterium crassostreae</name>
    <dbReference type="NCBI Taxonomy" id="1763534"/>
    <lineage>
        <taxon>Bacteria</taxon>
        <taxon>Pseudomonadati</taxon>
        <taxon>Bacteroidota</taxon>
        <taxon>Flavobacteriia</taxon>
        <taxon>Flavobacteriales</taxon>
        <taxon>Flavobacteriaceae</taxon>
        <taxon>Flavobacterium</taxon>
    </lineage>
</organism>
<evidence type="ECO:0000313" key="8">
    <source>
        <dbReference type="Proteomes" id="UP000093510"/>
    </source>
</evidence>
<dbReference type="InterPro" id="IPR011639">
    <property type="entry name" value="MethylTrfase_TaqI-like_dom"/>
</dbReference>
<dbReference type="Gene3D" id="3.40.50.150">
    <property type="entry name" value="Vaccinia Virus protein VP39"/>
    <property type="match status" value="1"/>
</dbReference>
<dbReference type="RefSeq" id="WP_066331035.1">
    <property type="nucleotide sequence ID" value="NZ_CP017688.1"/>
</dbReference>
<dbReference type="Pfam" id="PF07669">
    <property type="entry name" value="Eco57I"/>
    <property type="match status" value="1"/>
</dbReference>
<sequence>MDIQSNEYISGLSQLEMLNADGKYFGLIHTSDFENSSINYYQRLSLEKAKKIGADAVYFRNFPNQNRPSKPQLYIFDFTTKEQDVVEIHKNVWSSTEVRLYLVITKTEIKFYNSSKPVEHTKSGNLQVSPFETLKIAGDAVKKYKEYSAKKFDNGSFWEQTKYDFGYSETAYEKLISELKKTRNLFLDKIKLDKTIASKLLVLGILVKYLEERVDIDENRNETRVFAADFFNQEKFGYATDFTETIRKGNQYTLNLFEYLSNHFNGKIFYLSDISKEQIKGKDLSPLADFLSGVLDENQFVFWRLYSFNYLPIELISSIYEMFLEADNSTGVAYTPSYLVSFMIDECMPINQPKENFKILDPACGSGIFLVSAYKRIIDWWRVSYHEKTGEWIQPGKDNLNELKKLLKESIYGIDIADEAVDLAIFSLSLTLCDILSPKVIWENLRFDNLSDNVVASDFFDWYPQNTDKKFDLVIGNPPFVEYGLKVPKINSLITGLGLVEQVPNNQSALLFTILGMNLLKKEKGLLSFILPSGPLLYNNSQKPINFRKWLFAEYNIPQIIDFTYLSNTLFKNKGNEKNVAVSAFFLENKVPDSDPVYHITVKKLKTAKERQYFEIDHYDFHKVAKSDALENPFVWKSNLLGGGRLVPFINRLTNFQSLKDFLDKRKEKGWIYGDGVIEGKKTDNQITQKDLEEKKYKSAEFLTNKRIFNPSDFDENGIHETYICERQYFQRSRNTKKEIFLKNHLLIKKNIGKNSIPCILLDYDMIFKNEVIGIHASIDQTEQLTNVYNRIKENSLYRFYILTTSARSGVSRSTKTTLQKDILGIPFPEDEREIELTKFDEILISDTLNYSLEFLGKDTNVKVLESTSEKELISFGEIFCEVLNLLFETESKRYVQKSIYQTESFICNIFEYGNEITFSKTLKTEDEIEKHIAQLVYNKIGTSYRINRVVKIYDGNLIYLIKPKELRYWLQSIALRDADETIVDLYNAGY</sequence>
<gene>
    <name evidence="7" type="ORF">LPBF_00520</name>
</gene>
<dbReference type="PROSITE" id="PS00092">
    <property type="entry name" value="N6_MTASE"/>
    <property type="match status" value="1"/>
</dbReference>
<dbReference type="GO" id="GO:0006304">
    <property type="term" value="P:DNA modification"/>
    <property type="evidence" value="ECO:0007669"/>
    <property type="project" value="InterPro"/>
</dbReference>
<proteinExistence type="predicted"/>
<name>A0A1B9E9A2_9FLAO</name>
<dbReference type="InterPro" id="IPR002052">
    <property type="entry name" value="DNA_methylase_N6_adenine_CS"/>
</dbReference>
<keyword evidence="2" id="KW-0489">Methyltransferase</keyword>
<protein>
    <recommendedName>
        <fullName evidence="1">site-specific DNA-methyltransferase (adenine-specific)</fullName>
        <ecNumber evidence="1">2.1.1.72</ecNumber>
    </recommendedName>
</protein>
<dbReference type="GO" id="GO:0003676">
    <property type="term" value="F:nucleic acid binding"/>
    <property type="evidence" value="ECO:0007669"/>
    <property type="project" value="InterPro"/>
</dbReference>
<dbReference type="GO" id="GO:0032259">
    <property type="term" value="P:methylation"/>
    <property type="evidence" value="ECO:0007669"/>
    <property type="project" value="UniProtKB-KW"/>
</dbReference>
<dbReference type="GO" id="GO:0009007">
    <property type="term" value="F:site-specific DNA-methyltransferase (adenine-specific) activity"/>
    <property type="evidence" value="ECO:0007669"/>
    <property type="project" value="UniProtKB-EC"/>
</dbReference>
<comment type="caution">
    <text evidence="7">The sequence shown here is derived from an EMBL/GenBank/DDBJ whole genome shotgun (WGS) entry which is preliminary data.</text>
</comment>
<dbReference type="AlphaFoldDB" id="A0A1B9E9A2"/>
<evidence type="ECO:0000256" key="2">
    <source>
        <dbReference type="ARBA" id="ARBA00022603"/>
    </source>
</evidence>
<comment type="catalytic activity">
    <reaction evidence="5">
        <text>a 2'-deoxyadenosine in DNA + S-adenosyl-L-methionine = an N(6)-methyl-2'-deoxyadenosine in DNA + S-adenosyl-L-homocysteine + H(+)</text>
        <dbReference type="Rhea" id="RHEA:15197"/>
        <dbReference type="Rhea" id="RHEA-COMP:12418"/>
        <dbReference type="Rhea" id="RHEA-COMP:12419"/>
        <dbReference type="ChEBI" id="CHEBI:15378"/>
        <dbReference type="ChEBI" id="CHEBI:57856"/>
        <dbReference type="ChEBI" id="CHEBI:59789"/>
        <dbReference type="ChEBI" id="CHEBI:90615"/>
        <dbReference type="ChEBI" id="CHEBI:90616"/>
        <dbReference type="EC" id="2.1.1.72"/>
    </reaction>
</comment>
<dbReference type="EC" id="2.1.1.72" evidence="1"/>
<evidence type="ECO:0000313" key="7">
    <source>
        <dbReference type="EMBL" id="OCB78516.1"/>
    </source>
</evidence>
<dbReference type="PANTHER" id="PTHR33841">
    <property type="entry name" value="DNA METHYLTRANSFERASE YEEA-RELATED"/>
    <property type="match status" value="1"/>
</dbReference>
<feature type="domain" description="Type II methyltransferase M.TaqI-like" evidence="6">
    <location>
        <begin position="409"/>
        <end position="563"/>
    </location>
</feature>
<dbReference type="Proteomes" id="UP000093510">
    <property type="component" value="Unassembled WGS sequence"/>
</dbReference>
<evidence type="ECO:0000256" key="5">
    <source>
        <dbReference type="ARBA" id="ARBA00047942"/>
    </source>
</evidence>
<evidence type="ECO:0000259" key="6">
    <source>
        <dbReference type="Pfam" id="PF07669"/>
    </source>
</evidence>
<reference evidence="7 8" key="1">
    <citation type="submission" date="2016-03" db="EMBL/GenBank/DDBJ databases">
        <authorList>
            <person name="Ploux O."/>
        </authorList>
    </citation>
    <scope>NUCLEOTIDE SEQUENCE [LARGE SCALE GENOMIC DNA]</scope>
    <source>
        <strain evidence="7 8">LPB0076</strain>
    </source>
</reference>
<dbReference type="PRINTS" id="PR00507">
    <property type="entry name" value="N12N6MTFRASE"/>
</dbReference>
<keyword evidence="3" id="KW-0808">Transferase</keyword>
<dbReference type="EMBL" id="LVEP01000002">
    <property type="protein sequence ID" value="OCB78516.1"/>
    <property type="molecule type" value="Genomic_DNA"/>
</dbReference>
<accession>A0A1B9E9A2</accession>
<keyword evidence="4" id="KW-0949">S-adenosyl-L-methionine</keyword>
<dbReference type="InterPro" id="IPR029063">
    <property type="entry name" value="SAM-dependent_MTases_sf"/>
</dbReference>
<dbReference type="PANTHER" id="PTHR33841:SF1">
    <property type="entry name" value="DNA METHYLTRANSFERASE A"/>
    <property type="match status" value="1"/>
</dbReference>
<dbReference type="STRING" id="1763534.GCA_001831475_01858"/>
<dbReference type="OrthoDB" id="32195at2"/>
<keyword evidence="8" id="KW-1185">Reference proteome</keyword>
<evidence type="ECO:0000256" key="3">
    <source>
        <dbReference type="ARBA" id="ARBA00022679"/>
    </source>
</evidence>